<organism evidence="2 3">
    <name type="scientific">Planococcus donghaensis</name>
    <dbReference type="NCBI Taxonomy" id="414778"/>
    <lineage>
        <taxon>Bacteria</taxon>
        <taxon>Bacillati</taxon>
        <taxon>Bacillota</taxon>
        <taxon>Bacilli</taxon>
        <taxon>Bacillales</taxon>
        <taxon>Caryophanaceae</taxon>
        <taxon>Planococcus</taxon>
    </lineage>
</organism>
<dbReference type="GO" id="GO:0003677">
    <property type="term" value="F:DNA binding"/>
    <property type="evidence" value="ECO:0007669"/>
    <property type="project" value="InterPro"/>
</dbReference>
<evidence type="ECO:0000313" key="3">
    <source>
        <dbReference type="Proteomes" id="UP000092495"/>
    </source>
</evidence>
<dbReference type="OrthoDB" id="2428353at2"/>
<protein>
    <recommendedName>
        <fullName evidence="1">SpoVT-AbrB domain-containing protein</fullName>
    </recommendedName>
</protein>
<dbReference type="SUPFAM" id="SSF89447">
    <property type="entry name" value="AbrB/MazE/MraZ-like"/>
    <property type="match status" value="1"/>
</dbReference>
<dbReference type="Gene3D" id="2.10.260.10">
    <property type="match status" value="1"/>
</dbReference>
<name>A0A1C7EF31_9BACL</name>
<dbReference type="Proteomes" id="UP000092495">
    <property type="component" value="Chromosome"/>
</dbReference>
<reference evidence="2" key="1">
    <citation type="submission" date="2016-10" db="EMBL/GenBank/DDBJ databases">
        <authorList>
            <person name="See-Too W.S."/>
        </authorList>
    </citation>
    <scope>NUCLEOTIDE SEQUENCE</scope>
    <source>
        <strain evidence="2">DSM 22276</strain>
    </source>
</reference>
<dbReference type="KEGG" id="pdg:BCM40_00965"/>
<dbReference type="InterPro" id="IPR007159">
    <property type="entry name" value="SpoVT-AbrB_dom"/>
</dbReference>
<evidence type="ECO:0000259" key="1">
    <source>
        <dbReference type="SMART" id="SM00966"/>
    </source>
</evidence>
<keyword evidence="3" id="KW-1185">Reference proteome</keyword>
<sequence length="84" mass="9678">MVHTKRINNAGRLVIPKEILDIFQLHEGDQVDITHNERQIIIEPHRQRYVCAVTGKVADEAIRIGEAWISKEGLKQIVQYMSSE</sequence>
<accession>A0A1C7EF31</accession>
<proteinExistence type="predicted"/>
<dbReference type="InterPro" id="IPR037914">
    <property type="entry name" value="SpoVT-AbrB_sf"/>
</dbReference>
<dbReference type="STRING" id="414778.BCM40_00965"/>
<feature type="domain" description="SpoVT-AbrB" evidence="1">
    <location>
        <begin position="5"/>
        <end position="50"/>
    </location>
</feature>
<dbReference type="EMBL" id="CP016543">
    <property type="protein sequence ID" value="ANU21992.1"/>
    <property type="molecule type" value="Genomic_DNA"/>
</dbReference>
<evidence type="ECO:0000313" key="2">
    <source>
        <dbReference type="EMBL" id="ANU21992.1"/>
    </source>
</evidence>
<dbReference type="AlphaFoldDB" id="A0A1C7EF31"/>
<dbReference type="Pfam" id="PF04014">
    <property type="entry name" value="MazE_antitoxin"/>
    <property type="match status" value="1"/>
</dbReference>
<gene>
    <name evidence="2" type="ORF">BCM40_00965</name>
</gene>
<dbReference type="NCBIfam" id="TIGR01439">
    <property type="entry name" value="lp_hng_hel_AbrB"/>
    <property type="match status" value="1"/>
</dbReference>
<dbReference type="SMART" id="SM00966">
    <property type="entry name" value="SpoVT_AbrB"/>
    <property type="match status" value="1"/>
</dbReference>